<dbReference type="InterPro" id="IPR010836">
    <property type="entry name" value="SapC"/>
</dbReference>
<dbReference type="STRING" id="676599.ARC20_00895"/>
<protein>
    <submittedName>
        <fullName evidence="1">Peptidase</fullName>
    </submittedName>
</protein>
<proteinExistence type="predicted"/>
<dbReference type="Proteomes" id="UP000051802">
    <property type="component" value="Unassembled WGS sequence"/>
</dbReference>
<organism evidence="1 2">
    <name type="scientific">Stenotrophomonas panacihumi</name>
    <dbReference type="NCBI Taxonomy" id="676599"/>
    <lineage>
        <taxon>Bacteria</taxon>
        <taxon>Pseudomonadati</taxon>
        <taxon>Pseudomonadota</taxon>
        <taxon>Gammaproteobacteria</taxon>
        <taxon>Lysobacterales</taxon>
        <taxon>Lysobacteraceae</taxon>
        <taxon>Stenotrophomonas</taxon>
    </lineage>
</organism>
<name>A0A0R0AE60_9GAMM</name>
<evidence type="ECO:0000313" key="1">
    <source>
        <dbReference type="EMBL" id="KRG43291.1"/>
    </source>
</evidence>
<accession>A0A0R0AE60</accession>
<keyword evidence="2" id="KW-1185">Reference proteome</keyword>
<dbReference type="EMBL" id="LLXU01000076">
    <property type="protein sequence ID" value="KRG43291.1"/>
    <property type="molecule type" value="Genomic_DNA"/>
</dbReference>
<dbReference type="Pfam" id="PF07277">
    <property type="entry name" value="SapC"/>
    <property type="match status" value="1"/>
</dbReference>
<reference evidence="1 2" key="1">
    <citation type="submission" date="2015-10" db="EMBL/GenBank/DDBJ databases">
        <title>Genome sequencing and analysis of members of genus Stenotrophomonas.</title>
        <authorList>
            <person name="Patil P.P."/>
            <person name="Midha S."/>
            <person name="Patil P.B."/>
        </authorList>
    </citation>
    <scope>NUCLEOTIDE SEQUENCE [LARGE SCALE GENOMIC DNA]</scope>
    <source>
        <strain evidence="1 2">JCM 16536</strain>
    </source>
</reference>
<gene>
    <name evidence="1" type="ORF">ARC20_00895</name>
</gene>
<comment type="caution">
    <text evidence="1">The sequence shown here is derived from an EMBL/GenBank/DDBJ whole genome shotgun (WGS) entry which is preliminary data.</text>
</comment>
<dbReference type="RefSeq" id="WP_057646527.1">
    <property type="nucleotide sequence ID" value="NZ_LLXU01000076.1"/>
</dbReference>
<dbReference type="AlphaFoldDB" id="A0A0R0AE60"/>
<dbReference type="OrthoDB" id="8888710at2"/>
<sequence length="238" mass="26547">MTRHVLLNNVDHHALRIDTRRVPGLGDEVMSVLTFPGEFRQLQAHYPIVFHKDAEGAFHPLALLGLREHENLFLEPAGWDAHYLPLAIERKPFLIGSADGEPTVHVDMDSPRIAGEDAPGEPVFKEFGGQTVYLERIGSVLRALHEGLQQNAGFTALLLSLDLLEPFAFDARLRDGTPLRVEGLYTIHEERLRALDGATLAQLNRSGALEAIHMVIASGAHFRDLIERTERRRAAGRH</sequence>
<evidence type="ECO:0000313" key="2">
    <source>
        <dbReference type="Proteomes" id="UP000051802"/>
    </source>
</evidence>